<accession>A0A317G1C8</accession>
<protein>
    <recommendedName>
        <fullName evidence="15">ABC transporter ATP-binding protein</fullName>
    </recommendedName>
</protein>
<evidence type="ECO:0000256" key="9">
    <source>
        <dbReference type="ARBA" id="ARBA00023136"/>
    </source>
</evidence>
<evidence type="ECO:0000256" key="6">
    <source>
        <dbReference type="ARBA" id="ARBA00022807"/>
    </source>
</evidence>
<dbReference type="Proteomes" id="UP000245488">
    <property type="component" value="Chromosome"/>
</dbReference>
<organism evidence="13 14">
    <name type="scientific">Butyrivibrio fibrisolvens</name>
    <dbReference type="NCBI Taxonomy" id="831"/>
    <lineage>
        <taxon>Bacteria</taxon>
        <taxon>Bacillati</taxon>
        <taxon>Bacillota</taxon>
        <taxon>Clostridia</taxon>
        <taxon>Lachnospirales</taxon>
        <taxon>Lachnospiraceae</taxon>
        <taxon>Butyrivibrio</taxon>
    </lineage>
</organism>
<feature type="transmembrane region" description="Helical" evidence="10">
    <location>
        <begin position="290"/>
        <end position="306"/>
    </location>
</feature>
<dbReference type="GO" id="GO:0008234">
    <property type="term" value="F:cysteine-type peptidase activity"/>
    <property type="evidence" value="ECO:0007669"/>
    <property type="project" value="UniProtKB-KW"/>
</dbReference>
<feature type="domain" description="ABC transporter" evidence="11">
    <location>
        <begin position="360"/>
        <end position="587"/>
    </location>
</feature>
<keyword evidence="6" id="KW-0788">Thiol protease</keyword>
<evidence type="ECO:0000259" key="11">
    <source>
        <dbReference type="PROSITE" id="PS50893"/>
    </source>
</evidence>
<feature type="transmembrane region" description="Helical" evidence="10">
    <location>
        <begin position="146"/>
        <end position="171"/>
    </location>
</feature>
<dbReference type="PROSITE" id="PS00211">
    <property type="entry name" value="ABC_TRANSPORTER_1"/>
    <property type="match status" value="1"/>
</dbReference>
<dbReference type="EMBL" id="NXNG01000001">
    <property type="protein sequence ID" value="PWT26200.1"/>
    <property type="molecule type" value="Genomic_DNA"/>
</dbReference>
<evidence type="ECO:0000256" key="10">
    <source>
        <dbReference type="SAM" id="Phobius"/>
    </source>
</evidence>
<dbReference type="Gene3D" id="3.40.50.300">
    <property type="entry name" value="P-loop containing nucleotide triphosphate hydrolases"/>
    <property type="match status" value="1"/>
</dbReference>
<keyword evidence="7" id="KW-0067">ATP-binding</keyword>
<dbReference type="GO" id="GO:0034040">
    <property type="term" value="F:ATPase-coupled lipid transmembrane transporter activity"/>
    <property type="evidence" value="ECO:0007669"/>
    <property type="project" value="TreeGrafter"/>
</dbReference>
<evidence type="ECO:0000313" key="13">
    <source>
        <dbReference type="EMBL" id="PWT26200.1"/>
    </source>
</evidence>
<evidence type="ECO:0000256" key="7">
    <source>
        <dbReference type="ARBA" id="ARBA00022840"/>
    </source>
</evidence>
<evidence type="ECO:0000256" key="4">
    <source>
        <dbReference type="ARBA" id="ARBA00022692"/>
    </source>
</evidence>
<dbReference type="InterPro" id="IPR027417">
    <property type="entry name" value="P-loop_NTPase"/>
</dbReference>
<evidence type="ECO:0000256" key="3">
    <source>
        <dbReference type="ARBA" id="ARBA00022475"/>
    </source>
</evidence>
<evidence type="ECO:0000259" key="12">
    <source>
        <dbReference type="PROSITE" id="PS50929"/>
    </source>
</evidence>
<dbReference type="SUPFAM" id="SSF90123">
    <property type="entry name" value="ABC transporter transmembrane region"/>
    <property type="match status" value="1"/>
</dbReference>
<dbReference type="GO" id="GO:0005886">
    <property type="term" value="C:plasma membrane"/>
    <property type="evidence" value="ECO:0007669"/>
    <property type="project" value="UniProtKB-SubCell"/>
</dbReference>
<dbReference type="Pfam" id="PF00664">
    <property type="entry name" value="ABC_membrane"/>
    <property type="match status" value="1"/>
</dbReference>
<evidence type="ECO:0000313" key="14">
    <source>
        <dbReference type="Proteomes" id="UP000245488"/>
    </source>
</evidence>
<dbReference type="PANTHER" id="PTHR24221">
    <property type="entry name" value="ATP-BINDING CASSETTE SUB-FAMILY B"/>
    <property type="match status" value="1"/>
</dbReference>
<keyword evidence="4 10" id="KW-0812">Transmembrane</keyword>
<feature type="transmembrane region" description="Helical" evidence="10">
    <location>
        <begin position="20"/>
        <end position="44"/>
    </location>
</feature>
<keyword evidence="6" id="KW-0645">Protease</keyword>
<dbReference type="PROSITE" id="PS50929">
    <property type="entry name" value="ABC_TM1F"/>
    <property type="match status" value="1"/>
</dbReference>
<dbReference type="PANTHER" id="PTHR24221:SF654">
    <property type="entry name" value="ATP-BINDING CASSETTE SUB-FAMILY B MEMBER 6"/>
    <property type="match status" value="1"/>
</dbReference>
<dbReference type="AlphaFoldDB" id="A0A317G1C8"/>
<dbReference type="InterPro" id="IPR011527">
    <property type="entry name" value="ABC1_TM_dom"/>
</dbReference>
<dbReference type="SMART" id="SM00382">
    <property type="entry name" value="AAA"/>
    <property type="match status" value="1"/>
</dbReference>
<dbReference type="Gene3D" id="1.20.1560.10">
    <property type="entry name" value="ABC transporter type 1, transmembrane domain"/>
    <property type="match status" value="1"/>
</dbReference>
<sequence length="589" mass="66566">MDELKKLRAIFTHKQKADSLVLLIFIVIGTAFELLGVSMILPVINSILDKDTILDEDPYKSVAGLLGIDNPNTFVFVLLMSLIVLYIVKNIYLIFMYNRQYKYIYSNMRFLSTKLMRFYLGQSYSYHKKKNSSELLRNVNQDVADFFGTIQALVFLATEGLTVTALIIYLFIKDKTITIAVGFILAILVLLFLKVYKKHLGLMGQKNRFFEAQVNKWVQQAFNGIKEVKVMNKEDFFFRKYDEAFAGRVKSEYTYHTMVSIPKPVIEAGAMCSLLGAISIKLLLGVNTHYFIPTISIFAVASIRMLPSFNRITEYLGTISYQKAAITSIYNDFLEMKEVEKSQNGGLERSKKKLSLKEVLHLQNVSFHYDDSDRMILDDISFDIKKNTSVAFIGQSGAGKTTLADIILGVLEPSDGQILADDINIEDKLDEWHNAIGYIPQNIYLMDDTIARNVAFGLSDEEIDMERLERACQRAQLTDTLKDLPDGLNTVVGEHGVRFSGGQRQRIGIARALYNEPEILILDEATSALDNETEAAVMEAIDALHGEMTLIVIAHRLSTIRNCDFVYKIGKGKAQLQPKGAYQGNDIRK</sequence>
<evidence type="ECO:0008006" key="15">
    <source>
        <dbReference type="Google" id="ProtNLM"/>
    </source>
</evidence>
<feature type="domain" description="ABC transmembrane type-1" evidence="12">
    <location>
        <begin position="20"/>
        <end position="319"/>
    </location>
</feature>
<proteinExistence type="predicted"/>
<dbReference type="FunFam" id="3.40.50.300:FF:000299">
    <property type="entry name" value="ABC transporter ATP-binding protein/permease"/>
    <property type="match status" value="1"/>
</dbReference>
<dbReference type="InterPro" id="IPR003439">
    <property type="entry name" value="ABC_transporter-like_ATP-bd"/>
</dbReference>
<dbReference type="GO" id="GO:0016887">
    <property type="term" value="F:ATP hydrolysis activity"/>
    <property type="evidence" value="ECO:0007669"/>
    <property type="project" value="InterPro"/>
</dbReference>
<keyword evidence="3" id="KW-1003">Cell membrane</keyword>
<evidence type="ECO:0000256" key="5">
    <source>
        <dbReference type="ARBA" id="ARBA00022741"/>
    </source>
</evidence>
<dbReference type="InterPro" id="IPR003593">
    <property type="entry name" value="AAA+_ATPase"/>
</dbReference>
<dbReference type="Pfam" id="PF00005">
    <property type="entry name" value="ABC_tran"/>
    <property type="match status" value="1"/>
</dbReference>
<keyword evidence="5" id="KW-0547">Nucleotide-binding</keyword>
<reference evidence="13 14" key="1">
    <citation type="submission" date="2017-09" db="EMBL/GenBank/DDBJ databases">
        <title>High-quality draft genome sequence of Butyrivibrio fibrisolvens INBov1, isolated from cow rumen.</title>
        <authorList>
            <person name="Rodriguez Hernaez J."/>
            <person name="Rivarola M."/>
            <person name="Paniego N."/>
            <person name="Cravero S."/>
            <person name="Ceron Cucchi M."/>
            <person name="Martinez M.C."/>
        </authorList>
    </citation>
    <scope>NUCLEOTIDE SEQUENCE [LARGE SCALE GENOMIC DNA]</scope>
    <source>
        <strain evidence="13 14">INBov1</strain>
    </source>
</reference>
<keyword evidence="8 10" id="KW-1133">Transmembrane helix</keyword>
<dbReference type="InterPro" id="IPR036640">
    <property type="entry name" value="ABC1_TM_sf"/>
</dbReference>
<evidence type="ECO:0000256" key="1">
    <source>
        <dbReference type="ARBA" id="ARBA00004651"/>
    </source>
</evidence>
<comment type="subcellular location">
    <subcellularLocation>
        <location evidence="1">Cell membrane</location>
        <topology evidence="1">Multi-pass membrane protein</topology>
    </subcellularLocation>
</comment>
<comment type="caution">
    <text evidence="13">The sequence shown here is derived from an EMBL/GenBank/DDBJ whole genome shotgun (WGS) entry which is preliminary data.</text>
</comment>
<evidence type="ECO:0000256" key="8">
    <source>
        <dbReference type="ARBA" id="ARBA00022989"/>
    </source>
</evidence>
<name>A0A317G1C8_BUTFI</name>
<dbReference type="InterPro" id="IPR017871">
    <property type="entry name" value="ABC_transporter-like_CS"/>
</dbReference>
<keyword evidence="2" id="KW-0813">Transport</keyword>
<keyword evidence="6" id="KW-0378">Hydrolase</keyword>
<evidence type="ECO:0000256" key="2">
    <source>
        <dbReference type="ARBA" id="ARBA00022448"/>
    </source>
</evidence>
<dbReference type="GO" id="GO:0005524">
    <property type="term" value="F:ATP binding"/>
    <property type="evidence" value="ECO:0007669"/>
    <property type="project" value="UniProtKB-KW"/>
</dbReference>
<feature type="transmembrane region" description="Helical" evidence="10">
    <location>
        <begin position="74"/>
        <end position="95"/>
    </location>
</feature>
<dbReference type="GO" id="GO:0140359">
    <property type="term" value="F:ABC-type transporter activity"/>
    <property type="evidence" value="ECO:0007669"/>
    <property type="project" value="InterPro"/>
</dbReference>
<dbReference type="PROSITE" id="PS50893">
    <property type="entry name" value="ABC_TRANSPORTER_2"/>
    <property type="match status" value="1"/>
</dbReference>
<keyword evidence="9 10" id="KW-0472">Membrane</keyword>
<keyword evidence="14" id="KW-1185">Reference proteome</keyword>
<dbReference type="RefSeq" id="WP_110072076.1">
    <property type="nucleotide sequence ID" value="NZ_CM009896.1"/>
</dbReference>
<dbReference type="SUPFAM" id="SSF52540">
    <property type="entry name" value="P-loop containing nucleoside triphosphate hydrolases"/>
    <property type="match status" value="1"/>
</dbReference>
<feature type="transmembrane region" description="Helical" evidence="10">
    <location>
        <begin position="177"/>
        <end position="196"/>
    </location>
</feature>
<dbReference type="InterPro" id="IPR039421">
    <property type="entry name" value="Type_1_exporter"/>
</dbReference>
<gene>
    <name evidence="13" type="ORF">CPT75_03225</name>
</gene>